<name>A0A382YPZ4_9ZZZZ</name>
<protein>
    <submittedName>
        <fullName evidence="2">Uncharacterized protein</fullName>
    </submittedName>
</protein>
<dbReference type="AlphaFoldDB" id="A0A382YPZ4"/>
<proteinExistence type="predicted"/>
<evidence type="ECO:0000313" key="2">
    <source>
        <dbReference type="EMBL" id="SVD84935.1"/>
    </source>
</evidence>
<organism evidence="2">
    <name type="scientific">marine metagenome</name>
    <dbReference type="NCBI Taxonomy" id="408172"/>
    <lineage>
        <taxon>unclassified sequences</taxon>
        <taxon>metagenomes</taxon>
        <taxon>ecological metagenomes</taxon>
    </lineage>
</organism>
<reference evidence="2" key="1">
    <citation type="submission" date="2018-05" db="EMBL/GenBank/DDBJ databases">
        <authorList>
            <person name="Lanie J.A."/>
            <person name="Ng W.-L."/>
            <person name="Kazmierczak K.M."/>
            <person name="Andrzejewski T.M."/>
            <person name="Davidsen T.M."/>
            <person name="Wayne K.J."/>
            <person name="Tettelin H."/>
            <person name="Glass J.I."/>
            <person name="Rusch D."/>
            <person name="Podicherti R."/>
            <person name="Tsui H.-C.T."/>
            <person name="Winkler M.E."/>
        </authorList>
    </citation>
    <scope>NUCLEOTIDE SEQUENCE</scope>
</reference>
<dbReference type="EMBL" id="UINC01177346">
    <property type="protein sequence ID" value="SVD84935.1"/>
    <property type="molecule type" value="Genomic_DNA"/>
</dbReference>
<feature type="region of interest" description="Disordered" evidence="1">
    <location>
        <begin position="1"/>
        <end position="24"/>
    </location>
</feature>
<evidence type="ECO:0000256" key="1">
    <source>
        <dbReference type="SAM" id="MobiDB-lite"/>
    </source>
</evidence>
<gene>
    <name evidence="2" type="ORF">METZ01_LOCUS437789</name>
</gene>
<feature type="compositionally biased region" description="Polar residues" evidence="1">
    <location>
        <begin position="14"/>
        <end position="24"/>
    </location>
</feature>
<feature type="non-terminal residue" evidence="2">
    <location>
        <position position="24"/>
    </location>
</feature>
<sequence length="24" mass="2730">MNTLDDIQVEQEYHQQTASGTYGT</sequence>
<accession>A0A382YPZ4</accession>